<comment type="caution">
    <text evidence="2">The sequence shown here is derived from an EMBL/GenBank/DDBJ whole genome shotgun (WGS) entry which is preliminary data.</text>
</comment>
<protein>
    <submittedName>
        <fullName evidence="2">Uncharacterized protein</fullName>
    </submittedName>
</protein>
<keyword evidence="3" id="KW-1185">Reference proteome</keyword>
<reference evidence="2" key="1">
    <citation type="submission" date="2023-03" db="EMBL/GenBank/DDBJ databases">
        <title>Massive genome expansion in bonnet fungi (Mycena s.s.) driven by repeated elements and novel gene families across ecological guilds.</title>
        <authorList>
            <consortium name="Lawrence Berkeley National Laboratory"/>
            <person name="Harder C.B."/>
            <person name="Miyauchi S."/>
            <person name="Viragh M."/>
            <person name="Kuo A."/>
            <person name="Thoen E."/>
            <person name="Andreopoulos B."/>
            <person name="Lu D."/>
            <person name="Skrede I."/>
            <person name="Drula E."/>
            <person name="Henrissat B."/>
            <person name="Morin E."/>
            <person name="Kohler A."/>
            <person name="Barry K."/>
            <person name="LaButti K."/>
            <person name="Morin E."/>
            <person name="Salamov A."/>
            <person name="Lipzen A."/>
            <person name="Mereny Z."/>
            <person name="Hegedus B."/>
            <person name="Baldrian P."/>
            <person name="Stursova M."/>
            <person name="Weitz H."/>
            <person name="Taylor A."/>
            <person name="Grigoriev I.V."/>
            <person name="Nagy L.G."/>
            <person name="Martin F."/>
            <person name="Kauserud H."/>
        </authorList>
    </citation>
    <scope>NUCLEOTIDE SEQUENCE</scope>
    <source>
        <strain evidence="2">CBHHK200</strain>
    </source>
</reference>
<evidence type="ECO:0000313" key="2">
    <source>
        <dbReference type="EMBL" id="KAJ7020506.1"/>
    </source>
</evidence>
<dbReference type="AlphaFoldDB" id="A0AAD6S3F0"/>
<feature type="compositionally biased region" description="Acidic residues" evidence="1">
    <location>
        <begin position="103"/>
        <end position="115"/>
    </location>
</feature>
<evidence type="ECO:0000256" key="1">
    <source>
        <dbReference type="SAM" id="MobiDB-lite"/>
    </source>
</evidence>
<evidence type="ECO:0000313" key="3">
    <source>
        <dbReference type="Proteomes" id="UP001218188"/>
    </source>
</evidence>
<feature type="region of interest" description="Disordered" evidence="1">
    <location>
        <begin position="20"/>
        <end position="41"/>
    </location>
</feature>
<dbReference type="EMBL" id="JARJCM010000260">
    <property type="protein sequence ID" value="KAJ7020506.1"/>
    <property type="molecule type" value="Genomic_DNA"/>
</dbReference>
<feature type="compositionally biased region" description="Basic and acidic residues" evidence="1">
    <location>
        <begin position="127"/>
        <end position="140"/>
    </location>
</feature>
<dbReference type="Proteomes" id="UP001218188">
    <property type="component" value="Unassembled WGS sequence"/>
</dbReference>
<accession>A0AAD6S3F0</accession>
<organism evidence="2 3">
    <name type="scientific">Mycena alexandri</name>
    <dbReference type="NCBI Taxonomy" id="1745969"/>
    <lineage>
        <taxon>Eukaryota</taxon>
        <taxon>Fungi</taxon>
        <taxon>Dikarya</taxon>
        <taxon>Basidiomycota</taxon>
        <taxon>Agaricomycotina</taxon>
        <taxon>Agaricomycetes</taxon>
        <taxon>Agaricomycetidae</taxon>
        <taxon>Agaricales</taxon>
        <taxon>Marasmiineae</taxon>
        <taxon>Mycenaceae</taxon>
        <taxon>Mycena</taxon>
    </lineage>
</organism>
<proteinExistence type="predicted"/>
<gene>
    <name evidence="2" type="ORF">C8F04DRAFT_1274971</name>
</gene>
<name>A0AAD6S3F0_9AGAR</name>
<sequence>MKRKVTNAQRAASLRYRERNKTELQRKARERMARRRAELKKSDEAWASYRAKAQEDAARYRARHAEDLALNQCSYRSRKSIAKIGFKAWHEGYLKRHPIVPREEEEDLPEWPSDSDSEHGPLPGDSNSERDAHDDTRDVPPRPPDSAPYEDLLNYFLDYEDPTTAPDYVPKPGEQPFFQRGKRRWA</sequence>
<feature type="region of interest" description="Disordered" evidence="1">
    <location>
        <begin position="97"/>
        <end position="186"/>
    </location>
</feature>